<sequence>MHVRDEIPNQDSSFVLHTPDDQANLFRQRSVTERRGARGLFAIGVFDGHGPRGHEASILAAERMKFALSRISSDHKDLALEDVVKQAFKETAAALDSAPCSGDSGTTGSVAVVRDDDVVVANVGDSAIYCVCRERWTRRPRTCYISPMHRPTDPAEAERVKSCGGRIQNDYVVDEHAKQGIAVTRTIGDRDMREYGCVSEPAVHSFKLKRRDYAIVVASDGLWDVPDLDGEGAVFEAINGFGIVPRIVCNRLHKIAGHQGGPTDDCTVACMMFL</sequence>
<dbReference type="OrthoDB" id="3868at2759"/>
<dbReference type="SUPFAM" id="SSF81606">
    <property type="entry name" value="PP2C-like"/>
    <property type="match status" value="1"/>
</dbReference>
<dbReference type="EMBL" id="NBIV01000015">
    <property type="protein sequence ID" value="PXF48280.1"/>
    <property type="molecule type" value="Genomic_DNA"/>
</dbReference>
<dbReference type="Pfam" id="PF00481">
    <property type="entry name" value="PP2C"/>
    <property type="match status" value="1"/>
</dbReference>
<dbReference type="GO" id="GO:0004722">
    <property type="term" value="F:protein serine/threonine phosphatase activity"/>
    <property type="evidence" value="ECO:0007669"/>
    <property type="project" value="InterPro"/>
</dbReference>
<evidence type="ECO:0000259" key="1">
    <source>
        <dbReference type="PROSITE" id="PS51746"/>
    </source>
</evidence>
<name>A0A2V3J4I2_9FLOR</name>
<proteinExistence type="predicted"/>
<comment type="caution">
    <text evidence="2">The sequence shown here is derived from an EMBL/GenBank/DDBJ whole genome shotgun (WGS) entry which is preliminary data.</text>
</comment>
<feature type="domain" description="PPM-type phosphatase" evidence="1">
    <location>
        <begin position="1"/>
        <end position="273"/>
    </location>
</feature>
<evidence type="ECO:0000313" key="3">
    <source>
        <dbReference type="Proteomes" id="UP000247409"/>
    </source>
</evidence>
<dbReference type="PANTHER" id="PTHR47992">
    <property type="entry name" value="PROTEIN PHOSPHATASE"/>
    <property type="match status" value="1"/>
</dbReference>
<dbReference type="SMART" id="SM00332">
    <property type="entry name" value="PP2Cc"/>
    <property type="match status" value="1"/>
</dbReference>
<dbReference type="Gene3D" id="3.60.40.10">
    <property type="entry name" value="PPM-type phosphatase domain"/>
    <property type="match status" value="1"/>
</dbReference>
<evidence type="ECO:0000313" key="2">
    <source>
        <dbReference type="EMBL" id="PXF48280.1"/>
    </source>
</evidence>
<dbReference type="CDD" id="cd00143">
    <property type="entry name" value="PP2Cc"/>
    <property type="match status" value="1"/>
</dbReference>
<dbReference type="InterPro" id="IPR036457">
    <property type="entry name" value="PPM-type-like_dom_sf"/>
</dbReference>
<dbReference type="PROSITE" id="PS51746">
    <property type="entry name" value="PPM_2"/>
    <property type="match status" value="1"/>
</dbReference>
<keyword evidence="3" id="KW-1185">Reference proteome</keyword>
<dbReference type="STRING" id="448386.A0A2V3J4I2"/>
<gene>
    <name evidence="2" type="ORF">BWQ96_01969</name>
</gene>
<protein>
    <submittedName>
        <fullName evidence="2">Phosphatase 2C 72</fullName>
    </submittedName>
</protein>
<dbReference type="Proteomes" id="UP000247409">
    <property type="component" value="Unassembled WGS sequence"/>
</dbReference>
<dbReference type="InterPro" id="IPR001932">
    <property type="entry name" value="PPM-type_phosphatase-like_dom"/>
</dbReference>
<dbReference type="AlphaFoldDB" id="A0A2V3J4I2"/>
<organism evidence="2 3">
    <name type="scientific">Gracilariopsis chorda</name>
    <dbReference type="NCBI Taxonomy" id="448386"/>
    <lineage>
        <taxon>Eukaryota</taxon>
        <taxon>Rhodophyta</taxon>
        <taxon>Florideophyceae</taxon>
        <taxon>Rhodymeniophycidae</taxon>
        <taxon>Gracilariales</taxon>
        <taxon>Gracilariaceae</taxon>
        <taxon>Gracilariopsis</taxon>
    </lineage>
</organism>
<accession>A0A2V3J4I2</accession>
<dbReference type="InterPro" id="IPR015655">
    <property type="entry name" value="PP2C"/>
</dbReference>
<reference evidence="2 3" key="1">
    <citation type="journal article" date="2018" name="Mol. Biol. Evol.">
        <title>Analysis of the draft genome of the red seaweed Gracilariopsis chorda provides insights into genome size evolution in Rhodophyta.</title>
        <authorList>
            <person name="Lee J."/>
            <person name="Yang E.C."/>
            <person name="Graf L."/>
            <person name="Yang J.H."/>
            <person name="Qiu H."/>
            <person name="Zel Zion U."/>
            <person name="Chan C.X."/>
            <person name="Stephens T.G."/>
            <person name="Weber A.P.M."/>
            <person name="Boo G.H."/>
            <person name="Boo S.M."/>
            <person name="Kim K.M."/>
            <person name="Shin Y."/>
            <person name="Jung M."/>
            <person name="Lee S.J."/>
            <person name="Yim H.S."/>
            <person name="Lee J.H."/>
            <person name="Bhattacharya D."/>
            <person name="Yoon H.S."/>
        </authorList>
    </citation>
    <scope>NUCLEOTIDE SEQUENCE [LARGE SCALE GENOMIC DNA]</scope>
    <source>
        <strain evidence="2 3">SKKU-2015</strain>
        <tissue evidence="2">Whole body</tissue>
    </source>
</reference>